<dbReference type="InterPro" id="IPR036085">
    <property type="entry name" value="PAZ_dom_sf"/>
</dbReference>
<reference evidence="4 5" key="1">
    <citation type="submission" date="2017-10" db="EMBL/GenBank/DDBJ databases">
        <title>Extensive intraspecific genome diversity in a model arbuscular mycorrhizal fungus.</title>
        <authorList>
            <person name="Chen E.C.H."/>
            <person name="Morin E."/>
            <person name="Baudet D."/>
            <person name="Noel J."/>
            <person name="Ndikumana S."/>
            <person name="Charron P."/>
            <person name="St-Onge C."/>
            <person name="Giorgi J."/>
            <person name="Grigoriev I.V."/>
            <person name="Roux C."/>
            <person name="Martin F.M."/>
            <person name="Corradi N."/>
        </authorList>
    </citation>
    <scope>NUCLEOTIDE SEQUENCE [LARGE SCALE GENOMIC DNA]</scope>
    <source>
        <strain evidence="4 5">A1</strain>
    </source>
</reference>
<dbReference type="AlphaFoldDB" id="A0A2N0RZ62"/>
<dbReference type="Gene3D" id="2.170.260.10">
    <property type="entry name" value="paz domain"/>
    <property type="match status" value="1"/>
</dbReference>
<dbReference type="Pfam" id="PF02171">
    <property type="entry name" value="Piwi"/>
    <property type="match status" value="1"/>
</dbReference>
<dbReference type="CDD" id="cd02846">
    <property type="entry name" value="PAZ_argonaute_like"/>
    <property type="match status" value="1"/>
</dbReference>
<dbReference type="Gene3D" id="3.30.420.10">
    <property type="entry name" value="Ribonuclease H-like superfamily/Ribonuclease H"/>
    <property type="match status" value="1"/>
</dbReference>
<dbReference type="InterPro" id="IPR036397">
    <property type="entry name" value="RNaseH_sf"/>
</dbReference>
<dbReference type="Pfam" id="PF02170">
    <property type="entry name" value="PAZ"/>
    <property type="match status" value="1"/>
</dbReference>
<sequence length="859" mass="96797">MSDTQFLIGTFCRRPTLGNLGRQIRVRSNFFEVLALPTQNIIHYDVTITPDVPPALNRKIFGEFERISREGPLNGIRPVFDGRKNIFAPRSFPFGDTATFNVTLPEDETIPSKRTPRTFKIKIKKAGEIYMDELHRFLQGKHPMTSNCLTDIFTEIICNKYKNLATMALDVLIRHLPSMRHVTVGRSFFTNAGAEPLFGGAEVWQGYYQSARPAQEKMLINVDLSATAFYESGPLIQMVTKILGRRNPDDLRRGFSDKDRIKVEKTLKNLKIRVTHRGEATSKRNFKIIKLTPTPASQTMFDAGNGVTTDVADYFARQYGRRLSYSHLPCVTVQKNIYLPLEVCEVVEGQRHIRKLNEKQTADMIKFTCQSPHLRANKIKQGVDILNYRKNEYLKQFGLEVASEMIVIQARVLPVPTLQYHPSSREHSFQPREGSWNLRDKKVAQGAVLGSWAIVAFGSERDLPTQSIQAFIRELVITCQDNGMSIPNRTPPIMHTNSQGDIEGTLKTAWLHAGNAAKAQPQLIVCVLPNTGVPLYAEIKRVTDTVIGVASQCVQSRHMMQAKKQYCANLCLKINVKLGGMNSFISPSQIPFISDKPTILMGADISHPSPGEPSRPSIAALCASMDAKASRYSASIRVQTGRTEIIADLANMTKELLKTFYQTCGRKPERILFYRDGVSEGQFDQVLNGEIKAVRAACMSLEESYKPSITFVVVQKRHHTRFFPLDKRDSDRTGNCLPGTVIESGITHPYEFDFYLQSHAGLQGTSRPTHYHVLFDENTFTSDGLQALSYNLCYVYARCTRAVSLVPPVYYAHIVCRRARFHARDQHWSDTESGSEGDQGTASIFGVVKPELQRVMYFM</sequence>
<organism evidence="4 5">
    <name type="scientific">Rhizophagus irregularis</name>
    <dbReference type="NCBI Taxonomy" id="588596"/>
    <lineage>
        <taxon>Eukaryota</taxon>
        <taxon>Fungi</taxon>
        <taxon>Fungi incertae sedis</taxon>
        <taxon>Mucoromycota</taxon>
        <taxon>Glomeromycotina</taxon>
        <taxon>Glomeromycetes</taxon>
        <taxon>Glomerales</taxon>
        <taxon>Glomeraceae</taxon>
        <taxon>Rhizophagus</taxon>
    </lineage>
</organism>
<dbReference type="Gene3D" id="3.40.50.2300">
    <property type="match status" value="1"/>
</dbReference>
<evidence type="ECO:0000313" key="4">
    <source>
        <dbReference type="EMBL" id="PKC68582.1"/>
    </source>
</evidence>
<comment type="caution">
    <text evidence="4">The sequence shown here is derived from an EMBL/GenBank/DDBJ whole genome shotgun (WGS) entry which is preliminary data.</text>
</comment>
<evidence type="ECO:0000313" key="5">
    <source>
        <dbReference type="Proteomes" id="UP000232688"/>
    </source>
</evidence>
<dbReference type="InterPro" id="IPR003165">
    <property type="entry name" value="Piwi"/>
</dbReference>
<feature type="domain" description="Piwi" evidence="3">
    <location>
        <begin position="523"/>
        <end position="824"/>
    </location>
</feature>
<dbReference type="SMART" id="SM00950">
    <property type="entry name" value="Piwi"/>
    <property type="match status" value="1"/>
</dbReference>
<comment type="similarity">
    <text evidence="1">Belongs to the argonaute family.</text>
</comment>
<feature type="domain" description="PAZ" evidence="2">
    <location>
        <begin position="234"/>
        <end position="348"/>
    </location>
</feature>
<dbReference type="Proteomes" id="UP000232688">
    <property type="component" value="Unassembled WGS sequence"/>
</dbReference>
<dbReference type="EMBL" id="LLXH01000325">
    <property type="protein sequence ID" value="PKC68582.1"/>
    <property type="molecule type" value="Genomic_DNA"/>
</dbReference>
<protein>
    <submittedName>
        <fullName evidence="4">Piwi-domain-containing protein</fullName>
    </submittedName>
</protein>
<accession>A0A2N0RZ62</accession>
<dbReference type="InterPro" id="IPR014811">
    <property type="entry name" value="ArgoL1"/>
</dbReference>
<dbReference type="SMART" id="SM00949">
    <property type="entry name" value="PAZ"/>
    <property type="match status" value="1"/>
</dbReference>
<dbReference type="InterPro" id="IPR012337">
    <property type="entry name" value="RNaseH-like_sf"/>
</dbReference>
<name>A0A2N0RZ62_9GLOM</name>
<dbReference type="Pfam" id="PF16488">
    <property type="entry name" value="ArgoL2"/>
    <property type="match status" value="1"/>
</dbReference>
<dbReference type="Pfam" id="PF16486">
    <property type="entry name" value="ArgoN"/>
    <property type="match status" value="1"/>
</dbReference>
<dbReference type="PANTHER" id="PTHR22891">
    <property type="entry name" value="EUKARYOTIC TRANSLATION INITIATION FACTOR 2C"/>
    <property type="match status" value="1"/>
</dbReference>
<dbReference type="Pfam" id="PF16487">
    <property type="entry name" value="ArgoMid"/>
    <property type="match status" value="1"/>
</dbReference>
<dbReference type="PROSITE" id="PS50822">
    <property type="entry name" value="PIWI"/>
    <property type="match status" value="1"/>
</dbReference>
<dbReference type="VEuPathDB" id="FungiDB:RhiirA1_506820"/>
<dbReference type="InterPro" id="IPR003100">
    <property type="entry name" value="PAZ_dom"/>
</dbReference>
<evidence type="ECO:0000256" key="1">
    <source>
        <dbReference type="RuleBase" id="RU361178"/>
    </source>
</evidence>
<dbReference type="InterPro" id="IPR032473">
    <property type="entry name" value="Argonaute_Mid_dom"/>
</dbReference>
<proteinExistence type="inferred from homology"/>
<dbReference type="InterPro" id="IPR032474">
    <property type="entry name" value="Argonaute_N"/>
</dbReference>
<dbReference type="SMART" id="SM01163">
    <property type="entry name" value="DUF1785"/>
    <property type="match status" value="1"/>
</dbReference>
<evidence type="ECO:0000259" key="2">
    <source>
        <dbReference type="PROSITE" id="PS50821"/>
    </source>
</evidence>
<dbReference type="Pfam" id="PF08699">
    <property type="entry name" value="ArgoL1"/>
    <property type="match status" value="1"/>
</dbReference>
<dbReference type="GO" id="GO:0003723">
    <property type="term" value="F:RNA binding"/>
    <property type="evidence" value="ECO:0007669"/>
    <property type="project" value="InterPro"/>
</dbReference>
<dbReference type="InterPro" id="IPR045246">
    <property type="entry name" value="Piwi_ago-like"/>
</dbReference>
<dbReference type="InterPro" id="IPR032472">
    <property type="entry name" value="ArgoL2"/>
</dbReference>
<dbReference type="CDD" id="cd04657">
    <property type="entry name" value="Piwi_ago-like"/>
    <property type="match status" value="1"/>
</dbReference>
<dbReference type="PROSITE" id="PS50821">
    <property type="entry name" value="PAZ"/>
    <property type="match status" value="1"/>
</dbReference>
<gene>
    <name evidence="4" type="ORF">RhiirA1_506820</name>
</gene>
<dbReference type="VEuPathDB" id="FungiDB:FUN_010235"/>
<dbReference type="VEuPathDB" id="FungiDB:RhiirFUN_015569"/>
<dbReference type="SUPFAM" id="SSF101690">
    <property type="entry name" value="PAZ domain"/>
    <property type="match status" value="1"/>
</dbReference>
<evidence type="ECO:0000259" key="3">
    <source>
        <dbReference type="PROSITE" id="PS50822"/>
    </source>
</evidence>
<dbReference type="SUPFAM" id="SSF53098">
    <property type="entry name" value="Ribonuclease H-like"/>
    <property type="match status" value="1"/>
</dbReference>
<reference evidence="4 5" key="2">
    <citation type="submission" date="2017-10" db="EMBL/GenBank/DDBJ databases">
        <title>Genome analyses suggest a sexual origin of heterokaryosis in a supposedly ancient asexual fungus.</title>
        <authorList>
            <person name="Corradi N."/>
            <person name="Sedzielewska K."/>
            <person name="Noel J."/>
            <person name="Charron P."/>
            <person name="Farinelli L."/>
            <person name="Marton T."/>
            <person name="Kruger M."/>
            <person name="Pelin A."/>
            <person name="Brachmann A."/>
            <person name="Corradi N."/>
        </authorList>
    </citation>
    <scope>NUCLEOTIDE SEQUENCE [LARGE SCALE GENOMIC DNA]</scope>
    <source>
        <strain evidence="4 5">A1</strain>
    </source>
</reference>